<evidence type="ECO:0000313" key="2">
    <source>
        <dbReference type="Proteomes" id="UP000030669"/>
    </source>
</evidence>
<dbReference type="RefSeq" id="XP_007863807.1">
    <property type="nucleotide sequence ID" value="XM_007865616.1"/>
</dbReference>
<dbReference type="GeneID" id="19301495"/>
<gene>
    <name evidence="1" type="ORF">GLOTRDRAFT_127186</name>
</gene>
<dbReference type="HOGENOM" id="CLU_2831424_0_0_1"/>
<name>S7QFQ6_GLOTA</name>
<evidence type="ECO:0000313" key="1">
    <source>
        <dbReference type="EMBL" id="EPQ58696.1"/>
    </source>
</evidence>
<dbReference type="AlphaFoldDB" id="S7QFQ6"/>
<dbReference type="Proteomes" id="UP000030669">
    <property type="component" value="Unassembled WGS sequence"/>
</dbReference>
<proteinExistence type="predicted"/>
<accession>S7QFQ6</accession>
<sequence>MVKEIACLTQVIHIISQCLASDINIPGTARKNLSWASTAASLEDELYREIEPTTLTVSSKQMAVNR</sequence>
<organism evidence="1 2">
    <name type="scientific">Gloeophyllum trabeum (strain ATCC 11539 / FP-39264 / Madison 617)</name>
    <name type="common">Brown rot fungus</name>
    <dbReference type="NCBI Taxonomy" id="670483"/>
    <lineage>
        <taxon>Eukaryota</taxon>
        <taxon>Fungi</taxon>
        <taxon>Dikarya</taxon>
        <taxon>Basidiomycota</taxon>
        <taxon>Agaricomycotina</taxon>
        <taxon>Agaricomycetes</taxon>
        <taxon>Gloeophyllales</taxon>
        <taxon>Gloeophyllaceae</taxon>
        <taxon>Gloeophyllum</taxon>
    </lineage>
</organism>
<dbReference type="EMBL" id="KB469298">
    <property type="protein sequence ID" value="EPQ58696.1"/>
    <property type="molecule type" value="Genomic_DNA"/>
</dbReference>
<protein>
    <submittedName>
        <fullName evidence="1">Uncharacterized protein</fullName>
    </submittedName>
</protein>
<reference evidence="1 2" key="1">
    <citation type="journal article" date="2012" name="Science">
        <title>The Paleozoic origin of enzymatic lignin decomposition reconstructed from 31 fungal genomes.</title>
        <authorList>
            <person name="Floudas D."/>
            <person name="Binder M."/>
            <person name="Riley R."/>
            <person name="Barry K."/>
            <person name="Blanchette R.A."/>
            <person name="Henrissat B."/>
            <person name="Martinez A.T."/>
            <person name="Otillar R."/>
            <person name="Spatafora J.W."/>
            <person name="Yadav J.S."/>
            <person name="Aerts A."/>
            <person name="Benoit I."/>
            <person name="Boyd A."/>
            <person name="Carlson A."/>
            <person name="Copeland A."/>
            <person name="Coutinho P.M."/>
            <person name="de Vries R.P."/>
            <person name="Ferreira P."/>
            <person name="Findley K."/>
            <person name="Foster B."/>
            <person name="Gaskell J."/>
            <person name="Glotzer D."/>
            <person name="Gorecki P."/>
            <person name="Heitman J."/>
            <person name="Hesse C."/>
            <person name="Hori C."/>
            <person name="Igarashi K."/>
            <person name="Jurgens J.A."/>
            <person name="Kallen N."/>
            <person name="Kersten P."/>
            <person name="Kohler A."/>
            <person name="Kuees U."/>
            <person name="Kumar T.K.A."/>
            <person name="Kuo A."/>
            <person name="LaButti K."/>
            <person name="Larrondo L.F."/>
            <person name="Lindquist E."/>
            <person name="Ling A."/>
            <person name="Lombard V."/>
            <person name="Lucas S."/>
            <person name="Lundell T."/>
            <person name="Martin R."/>
            <person name="McLaughlin D.J."/>
            <person name="Morgenstern I."/>
            <person name="Morin E."/>
            <person name="Murat C."/>
            <person name="Nagy L.G."/>
            <person name="Nolan M."/>
            <person name="Ohm R.A."/>
            <person name="Patyshakuliyeva A."/>
            <person name="Rokas A."/>
            <person name="Ruiz-Duenas F.J."/>
            <person name="Sabat G."/>
            <person name="Salamov A."/>
            <person name="Samejima M."/>
            <person name="Schmutz J."/>
            <person name="Slot J.C."/>
            <person name="St John F."/>
            <person name="Stenlid J."/>
            <person name="Sun H."/>
            <person name="Sun S."/>
            <person name="Syed K."/>
            <person name="Tsang A."/>
            <person name="Wiebenga A."/>
            <person name="Young D."/>
            <person name="Pisabarro A."/>
            <person name="Eastwood D.C."/>
            <person name="Martin F."/>
            <person name="Cullen D."/>
            <person name="Grigoriev I.V."/>
            <person name="Hibbett D.S."/>
        </authorList>
    </citation>
    <scope>NUCLEOTIDE SEQUENCE [LARGE SCALE GENOMIC DNA]</scope>
    <source>
        <strain evidence="1 2">ATCC 11539</strain>
    </source>
</reference>
<keyword evidence="2" id="KW-1185">Reference proteome</keyword>
<dbReference type="KEGG" id="gtr:GLOTRDRAFT_127186"/>